<dbReference type="Proteomes" id="UP000782705">
    <property type="component" value="Unassembled WGS sequence"/>
</dbReference>
<comment type="caution">
    <text evidence="1">The sequence shown here is derived from an EMBL/GenBank/DDBJ whole genome shotgun (WGS) entry which is preliminary data.</text>
</comment>
<gene>
    <name evidence="1" type="ORF">BAU17_09260</name>
</gene>
<dbReference type="SUPFAM" id="SSF53254">
    <property type="entry name" value="Phosphoglycerate mutase-like"/>
    <property type="match status" value="1"/>
</dbReference>
<evidence type="ECO:0000313" key="2">
    <source>
        <dbReference type="Proteomes" id="UP000782705"/>
    </source>
</evidence>
<dbReference type="SMART" id="SM00855">
    <property type="entry name" value="PGAM"/>
    <property type="match status" value="1"/>
</dbReference>
<evidence type="ECO:0000313" key="1">
    <source>
        <dbReference type="EMBL" id="KAF1302433.1"/>
    </source>
</evidence>
<dbReference type="PANTHER" id="PTHR48100">
    <property type="entry name" value="BROAD-SPECIFICITY PHOSPHATASE YOR283W-RELATED"/>
    <property type="match status" value="1"/>
</dbReference>
<dbReference type="EMBL" id="MAEL01000052">
    <property type="protein sequence ID" value="KAF1302433.1"/>
    <property type="molecule type" value="Genomic_DNA"/>
</dbReference>
<organism evidence="1 2">
    <name type="scientific">Candidatus Enterococcus willemsii</name>
    <dbReference type="NCBI Taxonomy" id="1857215"/>
    <lineage>
        <taxon>Bacteria</taxon>
        <taxon>Bacillati</taxon>
        <taxon>Bacillota</taxon>
        <taxon>Bacilli</taxon>
        <taxon>Lactobacillales</taxon>
        <taxon>Enterococcaceae</taxon>
        <taxon>Enterococcus</taxon>
    </lineage>
</organism>
<dbReference type="PANTHER" id="PTHR48100:SF1">
    <property type="entry name" value="HISTIDINE PHOSPHATASE FAMILY PROTEIN-RELATED"/>
    <property type="match status" value="1"/>
</dbReference>
<name>A0ABQ6YXG3_9ENTE</name>
<proteinExistence type="predicted"/>
<dbReference type="InterPro" id="IPR050275">
    <property type="entry name" value="PGM_Phosphatase"/>
</dbReference>
<keyword evidence="2" id="KW-1185">Reference proteome</keyword>
<dbReference type="InterPro" id="IPR013078">
    <property type="entry name" value="His_Pase_superF_clade-1"/>
</dbReference>
<dbReference type="Pfam" id="PF00300">
    <property type="entry name" value="His_Phos_1"/>
    <property type="match status" value="1"/>
</dbReference>
<accession>A0ABQ6YXG3</accession>
<protein>
    <recommendedName>
        <fullName evidence="3">Phosphoglycerate mutase</fullName>
    </recommendedName>
</protein>
<dbReference type="CDD" id="cd07067">
    <property type="entry name" value="HP_PGM_like"/>
    <property type="match status" value="1"/>
</dbReference>
<reference evidence="1 2" key="1">
    <citation type="submission" date="2016-06" db="EMBL/GenBank/DDBJ databases">
        <title>Four novel species of enterococci isolated from chicken manure.</title>
        <authorList>
            <person name="Van Tyne D."/>
        </authorList>
    </citation>
    <scope>NUCLEOTIDE SEQUENCE [LARGE SCALE GENOMIC DNA]</scope>
    <source>
        <strain evidence="1 2">CU12B</strain>
    </source>
</reference>
<dbReference type="Gene3D" id="3.40.50.1240">
    <property type="entry name" value="Phosphoglycerate mutase-like"/>
    <property type="match status" value="1"/>
</dbReference>
<sequence length="207" mass="23412">MTKLYFVRHGLTVNNTKHAFNGAKANPELLPAGREQARKVGEYLQEIPFTAAYASPQIRALETAELILSENQHPIPSIQQEPLLKEIDFGDWDGVSIDQFANHPQLENLRHHPEKYNPSEFGGESYSAVIARGQQFIQSLPYEEGHYLIVGHGVTLTTLLQTLRQKEIAQIREDGLLDNTSITTFETVDGQSFELIDWNYCMKSSEL</sequence>
<dbReference type="InterPro" id="IPR029033">
    <property type="entry name" value="His_PPase_superfam"/>
</dbReference>
<dbReference type="RefSeq" id="WP_161902832.1">
    <property type="nucleotide sequence ID" value="NZ_MAEL01000052.1"/>
</dbReference>
<evidence type="ECO:0008006" key="3">
    <source>
        <dbReference type="Google" id="ProtNLM"/>
    </source>
</evidence>